<feature type="region of interest" description="Disordered" evidence="1">
    <location>
        <begin position="47"/>
        <end position="93"/>
    </location>
</feature>
<name>M3FUZ8_9ACTN</name>
<proteinExistence type="predicted"/>
<sequence>MPPRFRYGAYGYEGVTRVVTSASSTSVTASGQTLVVARAINVLLTKPGRCETPTDRNPQSPTGHSRGPHGRVRHPAQPPRPAAPGDARPPAAT</sequence>
<organism evidence="2 3">
    <name type="scientific">Streptomyces bottropensis ATCC 25435</name>
    <dbReference type="NCBI Taxonomy" id="1054862"/>
    <lineage>
        <taxon>Bacteria</taxon>
        <taxon>Bacillati</taxon>
        <taxon>Actinomycetota</taxon>
        <taxon>Actinomycetes</taxon>
        <taxon>Kitasatosporales</taxon>
        <taxon>Streptomycetaceae</taxon>
        <taxon>Streptomyces</taxon>
    </lineage>
</organism>
<feature type="compositionally biased region" description="Low complexity" evidence="1">
    <location>
        <begin position="83"/>
        <end position="93"/>
    </location>
</feature>
<reference evidence="3" key="1">
    <citation type="journal article" date="2013" name="Genome Announc.">
        <title>Draft Genome Sequence of Streptomyces bottropensis ATCC 25435, a Bottromycin-Producing Actinomycete.</title>
        <authorList>
            <person name="Zhang H."/>
            <person name="Zhou W."/>
            <person name="Zhuang Y."/>
            <person name="Liang X."/>
            <person name="Liu T."/>
        </authorList>
    </citation>
    <scope>NUCLEOTIDE SEQUENCE [LARGE SCALE GENOMIC DNA]</scope>
    <source>
        <strain evidence="3">ATCC 25435</strain>
    </source>
</reference>
<dbReference type="AlphaFoldDB" id="M3FUZ8"/>
<dbReference type="Proteomes" id="UP000030760">
    <property type="component" value="Unassembled WGS sequence"/>
</dbReference>
<evidence type="ECO:0000313" key="3">
    <source>
        <dbReference type="Proteomes" id="UP000030760"/>
    </source>
</evidence>
<dbReference type="EMBL" id="KB405060">
    <property type="protein sequence ID" value="EMF56790.1"/>
    <property type="molecule type" value="Genomic_DNA"/>
</dbReference>
<accession>M3FUZ8</accession>
<gene>
    <name evidence="2" type="ORF">SBD_1873</name>
</gene>
<protein>
    <submittedName>
        <fullName evidence="2">Uncharacterized protein</fullName>
    </submittedName>
</protein>
<evidence type="ECO:0000313" key="2">
    <source>
        <dbReference type="EMBL" id="EMF56790.1"/>
    </source>
</evidence>
<evidence type="ECO:0000256" key="1">
    <source>
        <dbReference type="SAM" id="MobiDB-lite"/>
    </source>
</evidence>